<name>A0A9D2VYT1_9FIRM</name>
<protein>
    <submittedName>
        <fullName evidence="1">Uncharacterized protein</fullName>
    </submittedName>
</protein>
<comment type="caution">
    <text evidence="1">The sequence shown here is derived from an EMBL/GenBank/DDBJ whole genome shotgun (WGS) entry which is preliminary data.</text>
</comment>
<reference evidence="1" key="2">
    <citation type="submission" date="2021-09" db="EMBL/GenBank/DDBJ databases">
        <authorList>
            <person name="Gilroy R."/>
        </authorList>
    </citation>
    <scope>NUCLEOTIDE SEQUENCE</scope>
    <source>
        <strain evidence="1">USAMLcec4-12693</strain>
    </source>
</reference>
<gene>
    <name evidence="1" type="ORF">K8V39_08120</name>
</gene>
<reference evidence="1" key="1">
    <citation type="journal article" date="2021" name="PeerJ">
        <title>Extensive microbial diversity within the chicken gut microbiome revealed by metagenomics and culture.</title>
        <authorList>
            <person name="Gilroy R."/>
            <person name="Ravi A."/>
            <person name="Getino M."/>
            <person name="Pursley I."/>
            <person name="Horton D.L."/>
            <person name="Alikhan N.F."/>
            <person name="Baker D."/>
            <person name="Gharbi K."/>
            <person name="Hall N."/>
            <person name="Watson M."/>
            <person name="Adriaenssens E.M."/>
            <person name="Foster-Nyarko E."/>
            <person name="Jarju S."/>
            <person name="Secka A."/>
            <person name="Antonio M."/>
            <person name="Oren A."/>
            <person name="Chaudhuri R.R."/>
            <person name="La Ragione R."/>
            <person name="Hildebrand F."/>
            <person name="Pallen M.J."/>
        </authorList>
    </citation>
    <scope>NUCLEOTIDE SEQUENCE</scope>
    <source>
        <strain evidence="1">USAMLcec4-12693</strain>
    </source>
</reference>
<proteinExistence type="predicted"/>
<organism evidence="1 2">
    <name type="scientific">Merdimonas faecis</name>
    <dbReference type="NCBI Taxonomy" id="1653435"/>
    <lineage>
        <taxon>Bacteria</taxon>
        <taxon>Bacillati</taxon>
        <taxon>Bacillota</taxon>
        <taxon>Clostridia</taxon>
        <taxon>Lachnospirales</taxon>
        <taxon>Lachnospiraceae</taxon>
        <taxon>Merdimonas</taxon>
    </lineage>
</organism>
<dbReference type="EMBL" id="DYXE01000071">
    <property type="protein sequence ID" value="HJH50213.1"/>
    <property type="molecule type" value="Genomic_DNA"/>
</dbReference>
<dbReference type="Proteomes" id="UP000813420">
    <property type="component" value="Unassembled WGS sequence"/>
</dbReference>
<dbReference type="RefSeq" id="WP_277272238.1">
    <property type="nucleotide sequence ID" value="NZ_DYXE01000071.1"/>
</dbReference>
<evidence type="ECO:0000313" key="1">
    <source>
        <dbReference type="EMBL" id="HJH50213.1"/>
    </source>
</evidence>
<dbReference type="AlphaFoldDB" id="A0A9D2VYT1"/>
<accession>A0A9D2VYT1</accession>
<evidence type="ECO:0000313" key="2">
    <source>
        <dbReference type="Proteomes" id="UP000813420"/>
    </source>
</evidence>
<sequence length="52" mass="5645">MAQAELLNNGMSCAPAYEQSCGVSRRESPDRGGTANCGRSARRYDLHRMAQA</sequence>